<proteinExistence type="predicted"/>
<dbReference type="RefSeq" id="WP_155955237.1">
    <property type="nucleotide sequence ID" value="NZ_JAEMUK010000084.1"/>
</dbReference>
<sequence length="55" mass="6458">MTREKQIEFLAKARERAELRAREWHADPKVKSAAKADYMATLDMLRQAEKRKVNA</sequence>
<comment type="caution">
    <text evidence="1">The sequence shown here is derived from an EMBL/GenBank/DDBJ whole genome shotgun (WGS) entry which is preliminary data.</text>
</comment>
<dbReference type="AlphaFoldDB" id="A0A8I1GIE3"/>
<accession>A0A8I1GIE3</accession>
<reference evidence="1 2" key="1">
    <citation type="submission" date="2020-12" db="EMBL/GenBank/DDBJ databases">
        <title>Revised draft genomes of Rhodomicrobium vannielii ATCC 17100 and Rhodomicrobium udaipurense JA643.</title>
        <authorList>
            <person name="Conners E.M."/>
            <person name="Davenport E.J."/>
            <person name="Bose A."/>
        </authorList>
    </citation>
    <scope>NUCLEOTIDE SEQUENCE [LARGE SCALE GENOMIC DNA]</scope>
    <source>
        <strain evidence="1 2">JA643</strain>
    </source>
</reference>
<evidence type="ECO:0000313" key="1">
    <source>
        <dbReference type="EMBL" id="MBJ7545046.1"/>
    </source>
</evidence>
<dbReference type="EMBL" id="JAEMUK010000084">
    <property type="protein sequence ID" value="MBJ7545046.1"/>
    <property type="molecule type" value="Genomic_DNA"/>
</dbReference>
<name>A0A8I1GIE3_9HYPH</name>
<keyword evidence="2" id="KW-1185">Reference proteome</keyword>
<protein>
    <submittedName>
        <fullName evidence="1">Uncharacterized protein</fullName>
    </submittedName>
</protein>
<gene>
    <name evidence="1" type="ORF">JDN41_15940</name>
</gene>
<evidence type="ECO:0000313" key="2">
    <source>
        <dbReference type="Proteomes" id="UP000623250"/>
    </source>
</evidence>
<organism evidence="1 2">
    <name type="scientific">Rhodomicrobium udaipurense</name>
    <dbReference type="NCBI Taxonomy" id="1202716"/>
    <lineage>
        <taxon>Bacteria</taxon>
        <taxon>Pseudomonadati</taxon>
        <taxon>Pseudomonadota</taxon>
        <taxon>Alphaproteobacteria</taxon>
        <taxon>Hyphomicrobiales</taxon>
        <taxon>Hyphomicrobiaceae</taxon>
        <taxon>Rhodomicrobium</taxon>
    </lineage>
</organism>
<dbReference type="Proteomes" id="UP000623250">
    <property type="component" value="Unassembled WGS sequence"/>
</dbReference>